<dbReference type="Gene3D" id="2.70.50.50">
    <property type="entry name" value="chitin-binding protein cbp21"/>
    <property type="match status" value="1"/>
</dbReference>
<dbReference type="InterPro" id="IPR014756">
    <property type="entry name" value="Ig_E-set"/>
</dbReference>
<organism evidence="2 3">
    <name type="scientific">Streptomyces lavendofoliae</name>
    <dbReference type="NCBI Taxonomy" id="67314"/>
    <lineage>
        <taxon>Bacteria</taxon>
        <taxon>Bacillati</taxon>
        <taxon>Actinomycetota</taxon>
        <taxon>Actinomycetes</taxon>
        <taxon>Kitasatosporales</taxon>
        <taxon>Streptomycetaceae</taxon>
        <taxon>Streptomyces</taxon>
    </lineage>
</organism>
<sequence>MPFGGRLPGSTVSHTGVLPHKTGRHLILGVWNIADTGNAFYACSDVRF</sequence>
<dbReference type="EMBL" id="BMTP01000025">
    <property type="protein sequence ID" value="GGU65274.1"/>
    <property type="molecule type" value="Genomic_DNA"/>
</dbReference>
<name>A0A918I3S7_9ACTN</name>
<proteinExistence type="predicted"/>
<evidence type="ECO:0000259" key="1">
    <source>
        <dbReference type="Pfam" id="PF03067"/>
    </source>
</evidence>
<evidence type="ECO:0000313" key="2">
    <source>
        <dbReference type="EMBL" id="GGU65274.1"/>
    </source>
</evidence>
<dbReference type="Pfam" id="PF03067">
    <property type="entry name" value="LPMO_10"/>
    <property type="match status" value="1"/>
</dbReference>
<feature type="domain" description="Chitin-binding type-4" evidence="1">
    <location>
        <begin position="9"/>
        <end position="46"/>
    </location>
</feature>
<dbReference type="AlphaFoldDB" id="A0A918I3S7"/>
<dbReference type="InterPro" id="IPR004302">
    <property type="entry name" value="Cellulose/chitin-bd_N"/>
</dbReference>
<accession>A0A918I3S7</accession>
<reference evidence="2" key="1">
    <citation type="journal article" date="2014" name="Int. J. Syst. Evol. Microbiol.">
        <title>Complete genome sequence of Corynebacterium casei LMG S-19264T (=DSM 44701T), isolated from a smear-ripened cheese.</title>
        <authorList>
            <consortium name="US DOE Joint Genome Institute (JGI-PGF)"/>
            <person name="Walter F."/>
            <person name="Albersmeier A."/>
            <person name="Kalinowski J."/>
            <person name="Ruckert C."/>
        </authorList>
    </citation>
    <scope>NUCLEOTIDE SEQUENCE</scope>
    <source>
        <strain evidence="2">JCM 4391</strain>
    </source>
</reference>
<dbReference type="SUPFAM" id="SSF81296">
    <property type="entry name" value="E set domains"/>
    <property type="match status" value="1"/>
</dbReference>
<comment type="caution">
    <text evidence="2">The sequence shown here is derived from an EMBL/GenBank/DDBJ whole genome shotgun (WGS) entry which is preliminary data.</text>
</comment>
<gene>
    <name evidence="2" type="ORF">GCM10010274_62400</name>
</gene>
<protein>
    <recommendedName>
        <fullName evidence="1">Chitin-binding type-4 domain-containing protein</fullName>
    </recommendedName>
</protein>
<dbReference type="Proteomes" id="UP000636661">
    <property type="component" value="Unassembled WGS sequence"/>
</dbReference>
<reference evidence="2" key="2">
    <citation type="submission" date="2020-09" db="EMBL/GenBank/DDBJ databases">
        <authorList>
            <person name="Sun Q."/>
            <person name="Ohkuma M."/>
        </authorList>
    </citation>
    <scope>NUCLEOTIDE SEQUENCE</scope>
    <source>
        <strain evidence="2">JCM 4391</strain>
    </source>
</reference>
<keyword evidence="3" id="KW-1185">Reference proteome</keyword>
<evidence type="ECO:0000313" key="3">
    <source>
        <dbReference type="Proteomes" id="UP000636661"/>
    </source>
</evidence>